<dbReference type="RefSeq" id="XP_016611633.1">
    <property type="nucleotide sequence ID" value="XM_016757053.1"/>
</dbReference>
<keyword evidence="3" id="KW-1185">Reference proteome</keyword>
<evidence type="ECO:0000256" key="1">
    <source>
        <dbReference type="SAM" id="MobiDB-lite"/>
    </source>
</evidence>
<reference evidence="2 3" key="1">
    <citation type="submission" date="2009-08" db="EMBL/GenBank/DDBJ databases">
        <title>The Genome Sequence of Spizellomyces punctatus strain DAOM BR117.</title>
        <authorList>
            <consortium name="The Broad Institute Genome Sequencing Platform"/>
            <person name="Russ C."/>
            <person name="Cuomo C."/>
            <person name="Shea T."/>
            <person name="Young S.K."/>
            <person name="Zeng Q."/>
            <person name="Koehrsen M."/>
            <person name="Haas B."/>
            <person name="Borodovsky M."/>
            <person name="Guigo R."/>
            <person name="Alvarado L."/>
            <person name="Berlin A."/>
            <person name="Bochicchio J."/>
            <person name="Borenstein D."/>
            <person name="Chapman S."/>
            <person name="Chen Z."/>
            <person name="Engels R."/>
            <person name="Freedman E."/>
            <person name="Gellesch M."/>
            <person name="Goldberg J."/>
            <person name="Griggs A."/>
            <person name="Gujja S."/>
            <person name="Heiman D."/>
            <person name="Hepburn T."/>
            <person name="Howarth C."/>
            <person name="Jen D."/>
            <person name="Larson L."/>
            <person name="Lewis B."/>
            <person name="Mehta T."/>
            <person name="Park D."/>
            <person name="Pearson M."/>
            <person name="Roberts A."/>
            <person name="Saif S."/>
            <person name="Shenoy N."/>
            <person name="Sisk P."/>
            <person name="Stolte C."/>
            <person name="Sykes S."/>
            <person name="Thomson T."/>
            <person name="Walk T."/>
            <person name="White J."/>
            <person name="Yandava C."/>
            <person name="Burger G."/>
            <person name="Gray M.W."/>
            <person name="Holland P.W.H."/>
            <person name="King N."/>
            <person name="Lang F.B.F."/>
            <person name="Roger A.J."/>
            <person name="Ruiz-Trillo I."/>
            <person name="Lander E."/>
            <person name="Nusbaum C."/>
        </authorList>
    </citation>
    <scope>NUCLEOTIDE SEQUENCE [LARGE SCALE GENOMIC DNA]</scope>
    <source>
        <strain evidence="2 3">DAOM BR117</strain>
    </source>
</reference>
<dbReference type="InParanoid" id="A0A0L0HRW7"/>
<dbReference type="GO" id="GO:0005634">
    <property type="term" value="C:nucleus"/>
    <property type="evidence" value="ECO:0007669"/>
    <property type="project" value="TreeGrafter"/>
</dbReference>
<evidence type="ECO:0000313" key="2">
    <source>
        <dbReference type="EMBL" id="KND03594.1"/>
    </source>
</evidence>
<protein>
    <submittedName>
        <fullName evidence="2">Uncharacterized protein</fullName>
    </submittedName>
</protein>
<gene>
    <name evidence="2" type="ORF">SPPG_08904</name>
</gene>
<organism evidence="2 3">
    <name type="scientific">Spizellomyces punctatus (strain DAOM BR117)</name>
    <dbReference type="NCBI Taxonomy" id="645134"/>
    <lineage>
        <taxon>Eukaryota</taxon>
        <taxon>Fungi</taxon>
        <taxon>Fungi incertae sedis</taxon>
        <taxon>Chytridiomycota</taxon>
        <taxon>Chytridiomycota incertae sedis</taxon>
        <taxon>Chytridiomycetes</taxon>
        <taxon>Spizellomycetales</taxon>
        <taxon>Spizellomycetaceae</taxon>
        <taxon>Spizellomyces</taxon>
    </lineage>
</organism>
<name>A0A0L0HRW7_SPIPD</name>
<dbReference type="InterPro" id="IPR023267">
    <property type="entry name" value="RCMT"/>
</dbReference>
<dbReference type="Proteomes" id="UP000053201">
    <property type="component" value="Unassembled WGS sequence"/>
</dbReference>
<dbReference type="GO" id="GO:0000049">
    <property type="term" value="F:tRNA binding"/>
    <property type="evidence" value="ECO:0007669"/>
    <property type="project" value="TreeGrafter"/>
</dbReference>
<dbReference type="GO" id="GO:0016428">
    <property type="term" value="F:tRNA (cytidine-5-)-methyltransferase activity"/>
    <property type="evidence" value="ECO:0007669"/>
    <property type="project" value="TreeGrafter"/>
</dbReference>
<dbReference type="OrthoDB" id="6093671at2759"/>
<dbReference type="PANTHER" id="PTHR22808:SF1">
    <property type="entry name" value="RNA CYTOSINE-C(5)-METHYLTRANSFERASE NSUN2-RELATED"/>
    <property type="match status" value="1"/>
</dbReference>
<feature type="compositionally biased region" description="Basic residues" evidence="1">
    <location>
        <begin position="1"/>
        <end position="11"/>
    </location>
</feature>
<feature type="region of interest" description="Disordered" evidence="1">
    <location>
        <begin position="1"/>
        <end position="27"/>
    </location>
</feature>
<feature type="compositionally biased region" description="Basic and acidic residues" evidence="1">
    <location>
        <begin position="12"/>
        <end position="27"/>
    </location>
</feature>
<accession>A0A0L0HRW7</accession>
<dbReference type="GO" id="GO:0030488">
    <property type="term" value="P:tRNA methylation"/>
    <property type="evidence" value="ECO:0007669"/>
    <property type="project" value="TreeGrafter"/>
</dbReference>
<dbReference type="EMBL" id="KQ257451">
    <property type="protein sequence ID" value="KND03594.1"/>
    <property type="molecule type" value="Genomic_DNA"/>
</dbReference>
<sequence length="89" mass="10934">MGRKSHPRFRKINYDRKRNENPERRDSDYTKIEMKNERFEEYYKAQRILNDQEFEQFMTSLKVPLPSSFRITGSRRCEHQSAIDSRDLM</sequence>
<dbReference type="VEuPathDB" id="FungiDB:SPPG_08904"/>
<dbReference type="STRING" id="645134.A0A0L0HRW7"/>
<evidence type="ECO:0000313" key="3">
    <source>
        <dbReference type="Proteomes" id="UP000053201"/>
    </source>
</evidence>
<dbReference type="GeneID" id="27692029"/>
<proteinExistence type="predicted"/>
<dbReference type="PANTHER" id="PTHR22808">
    <property type="entry name" value="NCL1 YEAST -RELATED NOL1/NOP2/FMU SUN DOMAIN-CONTAINING"/>
    <property type="match status" value="1"/>
</dbReference>
<dbReference type="AlphaFoldDB" id="A0A0L0HRW7"/>
<dbReference type="GO" id="GO:0005737">
    <property type="term" value="C:cytoplasm"/>
    <property type="evidence" value="ECO:0007669"/>
    <property type="project" value="TreeGrafter"/>
</dbReference>